<dbReference type="Proteomes" id="UP000292859">
    <property type="component" value="Unassembled WGS sequence"/>
</dbReference>
<protein>
    <submittedName>
        <fullName evidence="3">VPLPA-CTERM sorting domain-containing protein</fullName>
    </submittedName>
</protein>
<evidence type="ECO:0000256" key="1">
    <source>
        <dbReference type="SAM" id="Phobius"/>
    </source>
</evidence>
<keyword evidence="1" id="KW-0472">Membrane</keyword>
<organism evidence="3 4">
    <name type="scientific">Paracoccus sediminis</name>
    <dbReference type="NCBI Taxonomy" id="1214787"/>
    <lineage>
        <taxon>Bacteria</taxon>
        <taxon>Pseudomonadati</taxon>
        <taxon>Pseudomonadota</taxon>
        <taxon>Alphaproteobacteria</taxon>
        <taxon>Rhodobacterales</taxon>
        <taxon>Paracoccaceae</taxon>
        <taxon>Paracoccus</taxon>
    </lineage>
</organism>
<gene>
    <name evidence="3" type="ORF">EYF88_02455</name>
</gene>
<dbReference type="InterPro" id="IPR022472">
    <property type="entry name" value="VPLPA-CTERM"/>
</dbReference>
<accession>A0ABY1YN41</accession>
<comment type="caution">
    <text evidence="3">The sequence shown here is derived from an EMBL/GenBank/DDBJ whole genome shotgun (WGS) entry which is preliminary data.</text>
</comment>
<feature type="transmembrane region" description="Helical" evidence="1">
    <location>
        <begin position="203"/>
        <end position="222"/>
    </location>
</feature>
<name>A0ABY1YN41_9RHOB</name>
<dbReference type="NCBIfam" id="TIGR03370">
    <property type="entry name" value="VPLPA-CTERM"/>
    <property type="match status" value="1"/>
</dbReference>
<evidence type="ECO:0000313" key="3">
    <source>
        <dbReference type="EMBL" id="TBN53078.1"/>
    </source>
</evidence>
<feature type="signal peptide" evidence="2">
    <location>
        <begin position="1"/>
        <end position="39"/>
    </location>
</feature>
<proteinExistence type="predicted"/>
<keyword evidence="1" id="KW-0812">Transmembrane</keyword>
<feature type="chain" id="PRO_5047114373" evidence="2">
    <location>
        <begin position="40"/>
        <end position="232"/>
    </location>
</feature>
<evidence type="ECO:0000313" key="4">
    <source>
        <dbReference type="Proteomes" id="UP000292859"/>
    </source>
</evidence>
<sequence>MSRACIGPPGLGVMAMHKTLKALIVTAGLSLGAAASANAATLTFTNADPTPQFSLTVDDSASPGKFRFSLSTLVGTADLLGLGFFFGGASLSQSDISLVSATRADNQSIMPTLELFGNNTGQQGRCGQGCNFNGSGSRSVFDYIIRLGDNGAGQDNFVKSIVFDIAATGPLATLFSDFGVRAQRVNGDASIKTDLEPNDLAPVPLPAGLPLLGSGLLAMGILRRRRAAKTSA</sequence>
<evidence type="ECO:0000256" key="2">
    <source>
        <dbReference type="SAM" id="SignalP"/>
    </source>
</evidence>
<dbReference type="EMBL" id="SIRL01000001">
    <property type="protein sequence ID" value="TBN53078.1"/>
    <property type="molecule type" value="Genomic_DNA"/>
</dbReference>
<keyword evidence="2" id="KW-0732">Signal</keyword>
<reference evidence="3 4" key="1">
    <citation type="submission" date="2019-02" db="EMBL/GenBank/DDBJ databases">
        <authorList>
            <person name="Zhang G."/>
        </authorList>
    </citation>
    <scope>NUCLEOTIDE SEQUENCE [LARGE SCALE GENOMIC DNA]</scope>
    <source>
        <strain evidence="3 4">CMB17</strain>
    </source>
</reference>
<keyword evidence="4" id="KW-1185">Reference proteome</keyword>
<keyword evidence="1" id="KW-1133">Transmembrane helix</keyword>